<evidence type="ECO:0000256" key="1">
    <source>
        <dbReference type="SAM" id="Phobius"/>
    </source>
</evidence>
<dbReference type="AlphaFoldDB" id="A0A840SFY2"/>
<keyword evidence="3" id="KW-0378">Hydrolase</keyword>
<dbReference type="GO" id="GO:0006508">
    <property type="term" value="P:proteolysis"/>
    <property type="evidence" value="ECO:0007669"/>
    <property type="project" value="UniProtKB-KW"/>
</dbReference>
<feature type="transmembrane region" description="Helical" evidence="1">
    <location>
        <begin position="12"/>
        <end position="45"/>
    </location>
</feature>
<keyword evidence="4" id="KW-1185">Reference proteome</keyword>
<dbReference type="Gene3D" id="2.40.50.140">
    <property type="entry name" value="Nucleic acid-binding proteins"/>
    <property type="match status" value="1"/>
</dbReference>
<dbReference type="Proteomes" id="UP000578697">
    <property type="component" value="Unassembled WGS sequence"/>
</dbReference>
<accession>A0A840SFY2</accession>
<dbReference type="RefSeq" id="WP_184653068.1">
    <property type="nucleotide sequence ID" value="NZ_JACHFR010000003.1"/>
</dbReference>
<keyword evidence="3" id="KW-0645">Protease</keyword>
<evidence type="ECO:0000259" key="2">
    <source>
        <dbReference type="Pfam" id="PF01957"/>
    </source>
</evidence>
<dbReference type="InterPro" id="IPR012340">
    <property type="entry name" value="NA-bd_OB-fold"/>
</dbReference>
<name>A0A840SFY2_9SPIR</name>
<feature type="transmembrane region" description="Helical" evidence="1">
    <location>
        <begin position="51"/>
        <end position="69"/>
    </location>
</feature>
<protein>
    <submittedName>
        <fullName evidence="3">Membrane protein implicated in regulation of membrane protease activity</fullName>
    </submittedName>
</protein>
<evidence type="ECO:0000313" key="3">
    <source>
        <dbReference type="EMBL" id="MBB5219650.1"/>
    </source>
</evidence>
<keyword evidence="1" id="KW-0472">Membrane</keyword>
<evidence type="ECO:0000313" key="4">
    <source>
        <dbReference type="Proteomes" id="UP000578697"/>
    </source>
</evidence>
<gene>
    <name evidence="3" type="ORF">HNP77_002032</name>
</gene>
<feature type="domain" description="NfeD-like C-terminal" evidence="2">
    <location>
        <begin position="88"/>
        <end position="149"/>
    </location>
</feature>
<organism evidence="3 4">
    <name type="scientific">Treponema rectale</name>
    <dbReference type="NCBI Taxonomy" id="744512"/>
    <lineage>
        <taxon>Bacteria</taxon>
        <taxon>Pseudomonadati</taxon>
        <taxon>Spirochaetota</taxon>
        <taxon>Spirochaetia</taxon>
        <taxon>Spirochaetales</taxon>
        <taxon>Treponemataceae</taxon>
        <taxon>Treponema</taxon>
    </lineage>
</organism>
<reference evidence="3 4" key="1">
    <citation type="submission" date="2020-08" db="EMBL/GenBank/DDBJ databases">
        <title>Genomic Encyclopedia of Type Strains, Phase IV (KMG-IV): sequencing the most valuable type-strain genomes for metagenomic binning, comparative biology and taxonomic classification.</title>
        <authorList>
            <person name="Goeker M."/>
        </authorList>
    </citation>
    <scope>NUCLEOTIDE SEQUENCE [LARGE SCALE GENOMIC DNA]</scope>
    <source>
        <strain evidence="3 4">DSM 103679</strain>
    </source>
</reference>
<dbReference type="InterPro" id="IPR002810">
    <property type="entry name" value="NfeD-like_C"/>
</dbReference>
<proteinExistence type="predicted"/>
<keyword evidence="1" id="KW-0812">Transmembrane</keyword>
<keyword evidence="1" id="KW-1133">Transmembrane helix</keyword>
<dbReference type="Pfam" id="PF01957">
    <property type="entry name" value="NfeD"/>
    <property type="match status" value="1"/>
</dbReference>
<sequence length="151" mass="16692">MIQYFVSHLYWFWLAVVIICTVTEALTFALTTIWPAIAALLMVFLSFTPVPFVWQLIVFLIITIVLIFFTRPFAVKKLKVGKEVTNVAAIIGQQVVAVDEISEFKKGSVKSSGGILWSAALENPDDESIPCGTICTVVSVEGNTVRVRPLN</sequence>
<dbReference type="EMBL" id="JACHFR010000003">
    <property type="protein sequence ID" value="MBB5219650.1"/>
    <property type="molecule type" value="Genomic_DNA"/>
</dbReference>
<dbReference type="GO" id="GO:0008233">
    <property type="term" value="F:peptidase activity"/>
    <property type="evidence" value="ECO:0007669"/>
    <property type="project" value="UniProtKB-KW"/>
</dbReference>
<comment type="caution">
    <text evidence="3">The sequence shown here is derived from an EMBL/GenBank/DDBJ whole genome shotgun (WGS) entry which is preliminary data.</text>
</comment>